<reference evidence="3" key="1">
    <citation type="submission" date="2025-08" db="UniProtKB">
        <authorList>
            <consortium name="RefSeq"/>
        </authorList>
    </citation>
    <scope>IDENTIFICATION</scope>
</reference>
<dbReference type="SUPFAM" id="SSF49879">
    <property type="entry name" value="SMAD/FHA domain"/>
    <property type="match status" value="1"/>
</dbReference>
<organism evidence="2 3">
    <name type="scientific">Dioscorea cayennensis subsp. rotundata</name>
    <name type="common">White Guinea yam</name>
    <name type="synonym">Dioscorea rotundata</name>
    <dbReference type="NCBI Taxonomy" id="55577"/>
    <lineage>
        <taxon>Eukaryota</taxon>
        <taxon>Viridiplantae</taxon>
        <taxon>Streptophyta</taxon>
        <taxon>Embryophyta</taxon>
        <taxon>Tracheophyta</taxon>
        <taxon>Spermatophyta</taxon>
        <taxon>Magnoliopsida</taxon>
        <taxon>Liliopsida</taxon>
        <taxon>Dioscoreales</taxon>
        <taxon>Dioscoreaceae</taxon>
        <taxon>Dioscorea</taxon>
    </lineage>
</organism>
<dbReference type="PANTHER" id="PTHR23308">
    <property type="entry name" value="NUCLEAR INHIBITOR OF PROTEIN PHOSPHATASE-1"/>
    <property type="match status" value="1"/>
</dbReference>
<dbReference type="Proteomes" id="UP001515500">
    <property type="component" value="Chromosome 5"/>
</dbReference>
<protein>
    <submittedName>
        <fullName evidence="3">Angiogenic factor with G patch and FHA domains 1-like</fullName>
    </submittedName>
</protein>
<dbReference type="InterPro" id="IPR000253">
    <property type="entry name" value="FHA_dom"/>
</dbReference>
<dbReference type="InterPro" id="IPR050923">
    <property type="entry name" value="Cell_Proc_Reg/RNA_Proc"/>
</dbReference>
<evidence type="ECO:0000313" key="2">
    <source>
        <dbReference type="Proteomes" id="UP001515500"/>
    </source>
</evidence>
<dbReference type="Gene3D" id="2.60.200.20">
    <property type="match status" value="1"/>
</dbReference>
<dbReference type="Pfam" id="PF00498">
    <property type="entry name" value="FHA"/>
    <property type="match status" value="1"/>
</dbReference>
<dbReference type="AlphaFoldDB" id="A0AB40BCW0"/>
<sequence>MAALSPYPFASSPLHSSLGLGFWISSPMALNLTVDRGSGEVETLEFGAGAVIRVGRVVRGNTFAIKDPGVSQKHLCLQFDAGTSRWTATDLDTSNGTFLNGSLISPCVPAPLSHGDSIKIGELASIYVQILDSDTLIGKTRASSRKDPIVAPPCLPARTRAGRKKKDEILEPKNVGRGGNRKVRVLNKEETVTEDRRDDSETVDVVKERVDGTGGEEWAEEVGDMEKMTLGEWFDRMEKYLPQVINEEAQEIIAGLREKGRMFTEFVMANGTITE</sequence>
<proteinExistence type="predicted"/>
<feature type="domain" description="FHA" evidence="1">
    <location>
        <begin position="52"/>
        <end position="104"/>
    </location>
</feature>
<dbReference type="SMART" id="SM00240">
    <property type="entry name" value="FHA"/>
    <property type="match status" value="1"/>
</dbReference>
<accession>A0AB40BCW0</accession>
<dbReference type="PROSITE" id="PS50006">
    <property type="entry name" value="FHA_DOMAIN"/>
    <property type="match status" value="1"/>
</dbReference>
<evidence type="ECO:0000259" key="1">
    <source>
        <dbReference type="PROSITE" id="PS50006"/>
    </source>
</evidence>
<dbReference type="CDD" id="cd00060">
    <property type="entry name" value="FHA"/>
    <property type="match status" value="1"/>
</dbReference>
<dbReference type="InterPro" id="IPR008984">
    <property type="entry name" value="SMAD_FHA_dom_sf"/>
</dbReference>
<evidence type="ECO:0000313" key="3">
    <source>
        <dbReference type="RefSeq" id="XP_039124529.1"/>
    </source>
</evidence>
<gene>
    <name evidence="3" type="primary">LOC120260971</name>
</gene>
<dbReference type="RefSeq" id="XP_039124529.1">
    <property type="nucleotide sequence ID" value="XM_039268595.1"/>
</dbReference>
<name>A0AB40BCW0_DIOCR</name>
<dbReference type="GeneID" id="120260971"/>
<keyword evidence="2" id="KW-1185">Reference proteome</keyword>